<dbReference type="SUPFAM" id="SSF48557">
    <property type="entry name" value="L-aspartase-like"/>
    <property type="match status" value="1"/>
</dbReference>
<dbReference type="PROSITE" id="PS00163">
    <property type="entry name" value="FUMARATE_LYASES"/>
    <property type="match status" value="1"/>
</dbReference>
<evidence type="ECO:0000256" key="12">
    <source>
        <dbReference type="NCBIfam" id="TIGR00928"/>
    </source>
</evidence>
<evidence type="ECO:0000313" key="15">
    <source>
        <dbReference type="EMBL" id="BES80966.1"/>
    </source>
</evidence>
<dbReference type="PANTHER" id="PTHR43172:SF1">
    <property type="entry name" value="ADENYLOSUCCINATE LYASE"/>
    <property type="match status" value="1"/>
</dbReference>
<dbReference type="InterPro" id="IPR004769">
    <property type="entry name" value="Pur_lyase"/>
</dbReference>
<comment type="similarity">
    <text evidence="3 13">Belongs to the lyase 1 family. Adenylosuccinate lyase subfamily.</text>
</comment>
<keyword evidence="16" id="KW-1185">Reference proteome</keyword>
<dbReference type="PANTHER" id="PTHR43172">
    <property type="entry name" value="ADENYLOSUCCINATE LYASE"/>
    <property type="match status" value="1"/>
</dbReference>
<comment type="catalytic activity">
    <reaction evidence="11">
        <text>N(6)-(1,2-dicarboxyethyl)-AMP = fumarate + AMP</text>
        <dbReference type="Rhea" id="RHEA:16853"/>
        <dbReference type="ChEBI" id="CHEBI:29806"/>
        <dbReference type="ChEBI" id="CHEBI:57567"/>
        <dbReference type="ChEBI" id="CHEBI:456215"/>
        <dbReference type="EC" id="4.3.2.2"/>
    </reaction>
    <physiologicalReaction direction="left-to-right" evidence="11">
        <dbReference type="Rhea" id="RHEA:16854"/>
    </physiologicalReaction>
</comment>
<comment type="catalytic activity">
    <reaction evidence="8">
        <text>(2S)-2-[5-amino-1-(5-phospho-beta-D-ribosyl)imidazole-4-carboxamido]succinate = 5-amino-1-(5-phospho-beta-D-ribosyl)imidazole-4-carboxamide + fumarate</text>
        <dbReference type="Rhea" id="RHEA:23920"/>
        <dbReference type="ChEBI" id="CHEBI:29806"/>
        <dbReference type="ChEBI" id="CHEBI:58443"/>
        <dbReference type="ChEBI" id="CHEBI:58475"/>
        <dbReference type="EC" id="4.3.2.2"/>
    </reaction>
    <physiologicalReaction direction="left-to-right" evidence="8">
        <dbReference type="Rhea" id="RHEA:23921"/>
    </physiologicalReaction>
</comment>
<dbReference type="InterPro" id="IPR020557">
    <property type="entry name" value="Fumarate_lyase_CS"/>
</dbReference>
<dbReference type="Pfam" id="PF10397">
    <property type="entry name" value="ADSL_C"/>
    <property type="match status" value="1"/>
</dbReference>
<comment type="pathway">
    <text evidence="2 13">Purine metabolism; AMP biosynthesis via de novo pathway; AMP from IMP: step 2/2.</text>
</comment>
<dbReference type="Gene3D" id="1.10.40.30">
    <property type="entry name" value="Fumarase/aspartase (C-terminal domain)"/>
    <property type="match status" value="1"/>
</dbReference>
<dbReference type="InterPro" id="IPR024083">
    <property type="entry name" value="Fumarase/histidase_N"/>
</dbReference>
<proteinExistence type="inferred from homology"/>
<dbReference type="EC" id="4.3.2.2" evidence="5 12"/>
<dbReference type="InterPro" id="IPR019468">
    <property type="entry name" value="AdenyloSucc_lyase_C"/>
</dbReference>
<evidence type="ECO:0000256" key="5">
    <source>
        <dbReference type="ARBA" id="ARBA00012339"/>
    </source>
</evidence>
<dbReference type="Proteomes" id="UP001341135">
    <property type="component" value="Chromosome"/>
</dbReference>
<organism evidence="15 16">
    <name type="scientific">Pyrodictium abyssi</name>
    <dbReference type="NCBI Taxonomy" id="54256"/>
    <lineage>
        <taxon>Archaea</taxon>
        <taxon>Thermoproteota</taxon>
        <taxon>Thermoprotei</taxon>
        <taxon>Desulfurococcales</taxon>
        <taxon>Pyrodictiaceae</taxon>
        <taxon>Pyrodictium</taxon>
    </lineage>
</organism>
<evidence type="ECO:0000256" key="1">
    <source>
        <dbReference type="ARBA" id="ARBA00004706"/>
    </source>
</evidence>
<evidence type="ECO:0000256" key="8">
    <source>
        <dbReference type="ARBA" id="ARBA00024477"/>
    </source>
</evidence>
<dbReference type="RefSeq" id="WP_338251659.1">
    <property type="nucleotide sequence ID" value="NZ_AP028907.1"/>
</dbReference>
<comment type="function">
    <text evidence="9">Catalyzes two reactions in de novo purine nucleotide biosynthesis. Catalyzes the breakdown of 5-aminoimidazole- (N-succinylocarboxamide) ribotide (SAICAR or 2-[5-amino-1-(5-phospho-beta-D-ribosyl)imidazole-4-carboxamido]succinate) to 5-aminoimidazole-4-carboxamide ribotide (AICAR or 5-amino-1-(5-phospho-beta-D-ribosyl)imidazole-4-carboxamide) and fumarate, and of adenylosuccinate (ADS or N(6)-(1,2-dicarboxyethyl)-AMP) to adenosine monophosphate (AMP) and fumarate.</text>
</comment>
<keyword evidence="7 13" id="KW-0456">Lyase</keyword>
<dbReference type="CDD" id="cd01360">
    <property type="entry name" value="Adenylsuccinate_lyase_1"/>
    <property type="match status" value="1"/>
</dbReference>
<evidence type="ECO:0000256" key="3">
    <source>
        <dbReference type="ARBA" id="ARBA00008273"/>
    </source>
</evidence>
<dbReference type="InterPro" id="IPR022761">
    <property type="entry name" value="Fumarate_lyase_N"/>
</dbReference>
<dbReference type="Pfam" id="PF00206">
    <property type="entry name" value="Lyase_1"/>
    <property type="match status" value="1"/>
</dbReference>
<dbReference type="Gene3D" id="1.20.200.10">
    <property type="entry name" value="Fumarase/aspartase (Central domain)"/>
    <property type="match status" value="1"/>
</dbReference>
<evidence type="ECO:0000256" key="13">
    <source>
        <dbReference type="RuleBase" id="RU361172"/>
    </source>
</evidence>
<protein>
    <recommendedName>
        <fullName evidence="6 12">Adenylosuccinate lyase</fullName>
        <shortName evidence="13">ASL</shortName>
        <ecNumber evidence="5 12">4.3.2.2</ecNumber>
    </recommendedName>
    <alternativeName>
        <fullName evidence="10 13">Adenylosuccinase</fullName>
    </alternativeName>
</protein>
<sequence length="472" mass="53039">MTLIGFDEDIYYKSCPDSVCVFDWRYGSPKMKYVLSRSEILKNMILVEIALMDALVEVGLAPPEAAVKIREAAKKITPEEVAEREKKTGHEVIALIELLAEKGGDEVARWIHYGATSNDIIDTAWALTLREALIIIESKLAKVIEALATKAEETVDIVMVGRTHGQHALPITLGFKLANYVYELARSHERLCDAMKRAIRAKIGGAVGTMAAWGIKGLRIREIVCQHLGLEPHLITTQVAPRDGFAELASVLAILASQLDRFATEVRELARPEIMEMWEDRTGTLGSSAMPHKANPVTAERISGLARVARSLVLAFYENIVLWHERDLSNSSAERVIIPHLLLTIDQMLDDTWELISRLRFSPERMYENLMMSRGAIMAEALMNLLIRELGMKRSEAYRIAKELAEKAARTGKPLYEVAAEDPRIGKYFGLTRLYEELDPRRYLGPIKYLVQQAVYYADKAVETCGDEDEQP</sequence>
<dbReference type="GO" id="GO:0016829">
    <property type="term" value="F:lyase activity"/>
    <property type="evidence" value="ECO:0007669"/>
    <property type="project" value="UniProtKB-KW"/>
</dbReference>
<dbReference type="InterPro" id="IPR000362">
    <property type="entry name" value="Fumarate_lyase_fam"/>
</dbReference>
<keyword evidence="13" id="KW-0658">Purine biosynthesis</keyword>
<dbReference type="EMBL" id="AP028907">
    <property type="protein sequence ID" value="BES80966.1"/>
    <property type="molecule type" value="Genomic_DNA"/>
</dbReference>
<comment type="pathway">
    <text evidence="1 13">Purine metabolism; IMP biosynthesis via de novo pathway; 5-amino-1-(5-phospho-D-ribosyl)imidazole-4-carboxamide from 5-amino-1-(5-phospho-D-ribosyl)imidazole-4-carboxylate: step 2/2.</text>
</comment>
<dbReference type="PRINTS" id="PR00149">
    <property type="entry name" value="FUMRATELYASE"/>
</dbReference>
<dbReference type="NCBIfam" id="TIGR00928">
    <property type="entry name" value="purB"/>
    <property type="match status" value="1"/>
</dbReference>
<dbReference type="GeneID" id="89288567"/>
<dbReference type="SMART" id="SM00998">
    <property type="entry name" value="ADSL_C"/>
    <property type="match status" value="1"/>
</dbReference>
<evidence type="ECO:0000259" key="14">
    <source>
        <dbReference type="SMART" id="SM00998"/>
    </source>
</evidence>
<evidence type="ECO:0000256" key="7">
    <source>
        <dbReference type="ARBA" id="ARBA00023239"/>
    </source>
</evidence>
<evidence type="ECO:0000256" key="6">
    <source>
        <dbReference type="ARBA" id="ARBA00017058"/>
    </source>
</evidence>
<evidence type="ECO:0000256" key="11">
    <source>
        <dbReference type="ARBA" id="ARBA00049115"/>
    </source>
</evidence>
<name>A0ABN6ZL57_9CREN</name>
<comment type="subunit">
    <text evidence="4">Homotetramer. Residues from neighboring subunits contribute catalytic and substrate-binding residues to each active site.</text>
</comment>
<dbReference type="PRINTS" id="PR00145">
    <property type="entry name" value="ARGSUCLYASE"/>
</dbReference>
<evidence type="ECO:0000256" key="2">
    <source>
        <dbReference type="ARBA" id="ARBA00004734"/>
    </source>
</evidence>
<reference evidence="15 16" key="1">
    <citation type="submission" date="2023-09" db="EMBL/GenBank/DDBJ databases">
        <title>Pyrofollis japonicus gen. nov. sp. nov., a novel member of the family Pyrodictiaceae isolated from the Iheya North hydrothermal field.</title>
        <authorList>
            <person name="Miyazaki U."/>
            <person name="Sanari M."/>
            <person name="Tame A."/>
            <person name="Kitajima M."/>
            <person name="Okamoto A."/>
            <person name="Sawayama S."/>
            <person name="Miyazaki J."/>
            <person name="Takai K."/>
            <person name="Nakagawa S."/>
        </authorList>
    </citation>
    <scope>NUCLEOTIDE SEQUENCE [LARGE SCALE GENOMIC DNA]</scope>
    <source>
        <strain evidence="15 16">AV2</strain>
    </source>
</reference>
<evidence type="ECO:0000256" key="10">
    <source>
        <dbReference type="ARBA" id="ARBA00030717"/>
    </source>
</evidence>
<feature type="domain" description="Adenylosuccinate lyase C-terminal" evidence="14">
    <location>
        <begin position="374"/>
        <end position="455"/>
    </location>
</feature>
<gene>
    <name evidence="15" type="primary">purB</name>
    <name evidence="15" type="ORF">PABY_05330</name>
</gene>
<evidence type="ECO:0000256" key="4">
    <source>
        <dbReference type="ARBA" id="ARBA00011668"/>
    </source>
</evidence>
<accession>A0ABN6ZL57</accession>
<evidence type="ECO:0000313" key="16">
    <source>
        <dbReference type="Proteomes" id="UP001341135"/>
    </source>
</evidence>
<evidence type="ECO:0000256" key="9">
    <source>
        <dbReference type="ARBA" id="ARBA00025012"/>
    </source>
</evidence>
<dbReference type="InterPro" id="IPR008948">
    <property type="entry name" value="L-Aspartase-like"/>
</dbReference>
<dbReference type="Gene3D" id="1.10.275.10">
    <property type="entry name" value="Fumarase/aspartase (N-terminal domain)"/>
    <property type="match status" value="1"/>
</dbReference>